<dbReference type="AlphaFoldDB" id="A0A6J4JKM4"/>
<dbReference type="SUPFAM" id="SSF54637">
    <property type="entry name" value="Thioesterase/thiol ester dehydrase-isomerase"/>
    <property type="match status" value="1"/>
</dbReference>
<feature type="compositionally biased region" description="Basic and acidic residues" evidence="4">
    <location>
        <begin position="137"/>
        <end position="147"/>
    </location>
</feature>
<dbReference type="CDD" id="cd03442">
    <property type="entry name" value="BFIT_BACH"/>
    <property type="match status" value="1"/>
</dbReference>
<comment type="similarity">
    <text evidence="1">Belongs to the acyl coenzyme A hydrolase family.</text>
</comment>
<dbReference type="GO" id="GO:0052816">
    <property type="term" value="F:long-chain fatty acyl-CoA hydrolase activity"/>
    <property type="evidence" value="ECO:0007669"/>
    <property type="project" value="TreeGrafter"/>
</dbReference>
<evidence type="ECO:0000256" key="3">
    <source>
        <dbReference type="PROSITE-ProRule" id="PRU01106"/>
    </source>
</evidence>
<dbReference type="GO" id="GO:0006637">
    <property type="term" value="P:acyl-CoA metabolic process"/>
    <property type="evidence" value="ECO:0007669"/>
    <property type="project" value="TreeGrafter"/>
</dbReference>
<name>A0A6J4JKM4_9CHLR</name>
<evidence type="ECO:0000256" key="2">
    <source>
        <dbReference type="ARBA" id="ARBA00022801"/>
    </source>
</evidence>
<reference evidence="6" key="1">
    <citation type="submission" date="2020-02" db="EMBL/GenBank/DDBJ databases">
        <authorList>
            <person name="Meier V. D."/>
        </authorList>
    </citation>
    <scope>NUCLEOTIDE SEQUENCE</scope>
    <source>
        <strain evidence="6">AVDCRST_MAG77</strain>
    </source>
</reference>
<dbReference type="PANTHER" id="PTHR11049:SF16">
    <property type="entry name" value="PROTEIN VDLD"/>
    <property type="match status" value="1"/>
</dbReference>
<sequence>MIEPAAKRVAKSAVVMSQLMLPSDANPWGNVHGGSIMKLVDSAAGVVAIRHCRTRVVTARMDEMSFLEPVFIGNVVTLKASVNDTGRTSLEVGVRVEAEDLRSGRTWHVGSAYLIFVSLDDDGKPVTVPPLLSETPDEQRRRLGARDRRTRRQR</sequence>
<dbReference type="Pfam" id="PF03061">
    <property type="entry name" value="4HBT"/>
    <property type="match status" value="1"/>
</dbReference>
<feature type="domain" description="HotDog ACOT-type" evidence="5">
    <location>
        <begin position="10"/>
        <end position="122"/>
    </location>
</feature>
<dbReference type="GO" id="GO:0005829">
    <property type="term" value="C:cytosol"/>
    <property type="evidence" value="ECO:0007669"/>
    <property type="project" value="TreeGrafter"/>
</dbReference>
<dbReference type="InterPro" id="IPR040170">
    <property type="entry name" value="Cytosol_ACT"/>
</dbReference>
<dbReference type="InterPro" id="IPR006683">
    <property type="entry name" value="Thioestr_dom"/>
</dbReference>
<dbReference type="InterPro" id="IPR033120">
    <property type="entry name" value="HOTDOG_ACOT"/>
</dbReference>
<feature type="region of interest" description="Disordered" evidence="4">
    <location>
        <begin position="128"/>
        <end position="154"/>
    </location>
</feature>
<keyword evidence="2 3" id="KW-0378">Hydrolase</keyword>
<dbReference type="EMBL" id="CADCTC010000206">
    <property type="protein sequence ID" value="CAA9280971.1"/>
    <property type="molecule type" value="Genomic_DNA"/>
</dbReference>
<dbReference type="InterPro" id="IPR029069">
    <property type="entry name" value="HotDog_dom_sf"/>
</dbReference>
<evidence type="ECO:0000256" key="4">
    <source>
        <dbReference type="SAM" id="MobiDB-lite"/>
    </source>
</evidence>
<dbReference type="PANTHER" id="PTHR11049">
    <property type="entry name" value="ACYL COENZYME A THIOESTER HYDROLASE"/>
    <property type="match status" value="1"/>
</dbReference>
<protein>
    <recommendedName>
        <fullName evidence="5">HotDog ACOT-type domain-containing protein</fullName>
    </recommendedName>
</protein>
<organism evidence="6">
    <name type="scientific">uncultured Chloroflexota bacterium</name>
    <dbReference type="NCBI Taxonomy" id="166587"/>
    <lineage>
        <taxon>Bacteria</taxon>
        <taxon>Bacillati</taxon>
        <taxon>Chloroflexota</taxon>
        <taxon>environmental samples</taxon>
    </lineage>
</organism>
<gene>
    <name evidence="6" type="ORF">AVDCRST_MAG77-3838</name>
</gene>
<evidence type="ECO:0000256" key="1">
    <source>
        <dbReference type="ARBA" id="ARBA00010458"/>
    </source>
</evidence>
<proteinExistence type="inferred from homology"/>
<dbReference type="PROSITE" id="PS51770">
    <property type="entry name" value="HOTDOG_ACOT"/>
    <property type="match status" value="1"/>
</dbReference>
<accession>A0A6J4JKM4</accession>
<evidence type="ECO:0000313" key="6">
    <source>
        <dbReference type="EMBL" id="CAA9280971.1"/>
    </source>
</evidence>
<dbReference type="Gene3D" id="3.10.129.10">
    <property type="entry name" value="Hotdog Thioesterase"/>
    <property type="match status" value="1"/>
</dbReference>
<evidence type="ECO:0000259" key="5">
    <source>
        <dbReference type="PROSITE" id="PS51770"/>
    </source>
</evidence>